<evidence type="ECO:0000313" key="3">
    <source>
        <dbReference type="EMBL" id="VDP77282.1"/>
    </source>
</evidence>
<dbReference type="WBParaSite" id="ECPE_0000606101-mRNA-1">
    <property type="protein sequence ID" value="ECPE_0000606101-mRNA-1"/>
    <property type="gene ID" value="ECPE_0000606101"/>
</dbReference>
<feature type="signal peptide" evidence="1">
    <location>
        <begin position="1"/>
        <end position="21"/>
    </location>
</feature>
<dbReference type="SUPFAM" id="SSF53300">
    <property type="entry name" value="vWA-like"/>
    <property type="match status" value="1"/>
</dbReference>
<sequence>MIAHGSVIVFTLFVIVSGHSAQRENCLKTLRANFAFIVDASDTTEHFEFEFYVKEYMNDLVRKLRIGKEHALVSVLLYSERLFLAINPERVQTLDQLLMAIRKLPHLGGPSSKANLAGAVTGTVSAAFPVRTNETLNEAVRVVILISSGRLAQSETVSDYPTEKISVFPNRLQLGHHIASIQPVANTVTLQPEAREDERLKKLGELLKSRIDYVFSIGLKGAYERGIQLLANSVKEHAFLVGEADPSYAGLSLDNFDPSLILCPDPGESYVFSHPEIDFSG</sequence>
<evidence type="ECO:0000259" key="2">
    <source>
        <dbReference type="PROSITE" id="PS50234"/>
    </source>
</evidence>
<dbReference type="InterPro" id="IPR036465">
    <property type="entry name" value="vWFA_dom_sf"/>
</dbReference>
<dbReference type="AlphaFoldDB" id="A0A183AGG3"/>
<proteinExistence type="predicted"/>
<reference evidence="3 4" key="2">
    <citation type="submission" date="2018-11" db="EMBL/GenBank/DDBJ databases">
        <authorList>
            <consortium name="Pathogen Informatics"/>
        </authorList>
    </citation>
    <scope>NUCLEOTIDE SEQUENCE [LARGE SCALE GENOMIC DNA]</scope>
    <source>
        <strain evidence="3 4">Egypt</strain>
    </source>
</reference>
<evidence type="ECO:0000313" key="4">
    <source>
        <dbReference type="Proteomes" id="UP000272942"/>
    </source>
</evidence>
<dbReference type="InterPro" id="IPR002035">
    <property type="entry name" value="VWF_A"/>
</dbReference>
<gene>
    <name evidence="3" type="ORF">ECPE_LOCUS6050</name>
</gene>
<dbReference type="EMBL" id="UZAN01042971">
    <property type="protein sequence ID" value="VDP77282.1"/>
    <property type="molecule type" value="Genomic_DNA"/>
</dbReference>
<feature type="domain" description="VWFA" evidence="2">
    <location>
        <begin position="33"/>
        <end position="260"/>
    </location>
</feature>
<name>A0A183AGG3_9TREM</name>
<keyword evidence="4" id="KW-1185">Reference proteome</keyword>
<dbReference type="Gene3D" id="3.40.50.410">
    <property type="entry name" value="von Willebrand factor, type A domain"/>
    <property type="match status" value="1"/>
</dbReference>
<feature type="chain" id="PRO_5043138013" evidence="1">
    <location>
        <begin position="22"/>
        <end position="281"/>
    </location>
</feature>
<organism evidence="5">
    <name type="scientific">Echinostoma caproni</name>
    <dbReference type="NCBI Taxonomy" id="27848"/>
    <lineage>
        <taxon>Eukaryota</taxon>
        <taxon>Metazoa</taxon>
        <taxon>Spiralia</taxon>
        <taxon>Lophotrochozoa</taxon>
        <taxon>Platyhelminthes</taxon>
        <taxon>Trematoda</taxon>
        <taxon>Digenea</taxon>
        <taxon>Plagiorchiida</taxon>
        <taxon>Echinostomata</taxon>
        <taxon>Echinostomatoidea</taxon>
        <taxon>Echinostomatidae</taxon>
        <taxon>Echinostoma</taxon>
    </lineage>
</organism>
<evidence type="ECO:0000256" key="1">
    <source>
        <dbReference type="SAM" id="SignalP"/>
    </source>
</evidence>
<accession>A0A183AGG3</accession>
<evidence type="ECO:0000313" key="5">
    <source>
        <dbReference type="WBParaSite" id="ECPE_0000606101-mRNA-1"/>
    </source>
</evidence>
<keyword evidence="1" id="KW-0732">Signal</keyword>
<dbReference type="Pfam" id="PF00092">
    <property type="entry name" value="VWA"/>
    <property type="match status" value="1"/>
</dbReference>
<dbReference type="PROSITE" id="PS50234">
    <property type="entry name" value="VWFA"/>
    <property type="match status" value="1"/>
</dbReference>
<protein>
    <submittedName>
        <fullName evidence="5">VWFA domain-containing protein</fullName>
    </submittedName>
</protein>
<dbReference type="OrthoDB" id="9934270at2759"/>
<dbReference type="Proteomes" id="UP000272942">
    <property type="component" value="Unassembled WGS sequence"/>
</dbReference>
<reference evidence="5" key="1">
    <citation type="submission" date="2016-06" db="UniProtKB">
        <authorList>
            <consortium name="WormBaseParasite"/>
        </authorList>
    </citation>
    <scope>IDENTIFICATION</scope>
</reference>